<dbReference type="Gene3D" id="1.20.120.80">
    <property type="entry name" value="Cytochrome c oxidase, subunit III, four-helix bundle"/>
    <property type="match status" value="1"/>
</dbReference>
<evidence type="ECO:0000256" key="1">
    <source>
        <dbReference type="ARBA" id="ARBA00004651"/>
    </source>
</evidence>
<comment type="function">
    <text evidence="9">Cytochrome bo(3) ubiquinol terminal oxidase is the component of the aerobic respiratory chain of E.coli that predominates when cells are grown at high aeration. Has proton pump activity across the membrane in addition to electron transfer, pumping 2 protons/electron.</text>
</comment>
<proteinExistence type="inferred from homology"/>
<evidence type="ECO:0000259" key="16">
    <source>
        <dbReference type="PROSITE" id="PS50253"/>
    </source>
</evidence>
<dbReference type="CDD" id="cd02864">
    <property type="entry name" value="Heme_Cu_Oxidase_III_1"/>
    <property type="match status" value="1"/>
</dbReference>
<evidence type="ECO:0000256" key="7">
    <source>
        <dbReference type="ARBA" id="ARBA00022989"/>
    </source>
</evidence>
<evidence type="ECO:0000256" key="3">
    <source>
        <dbReference type="ARBA" id="ARBA00011700"/>
    </source>
</evidence>
<reference evidence="17 18" key="1">
    <citation type="submission" date="2019-12" db="EMBL/GenBank/DDBJ databases">
        <authorList>
            <person name="Yuan C.-G."/>
        </authorList>
    </citation>
    <scope>NUCLEOTIDE SEQUENCE [LARGE SCALE GENOMIC DNA]</scope>
    <source>
        <strain evidence="17 18">KCTC 23863</strain>
    </source>
</reference>
<evidence type="ECO:0000256" key="6">
    <source>
        <dbReference type="ARBA" id="ARBA00022692"/>
    </source>
</evidence>
<evidence type="ECO:0000256" key="4">
    <source>
        <dbReference type="ARBA" id="ARBA00014687"/>
    </source>
</evidence>
<feature type="transmembrane region" description="Helical" evidence="15">
    <location>
        <begin position="41"/>
        <end position="63"/>
    </location>
</feature>
<organism evidence="17 18">
    <name type="scientific">Microvirga makkahensis</name>
    <dbReference type="NCBI Taxonomy" id="1128670"/>
    <lineage>
        <taxon>Bacteria</taxon>
        <taxon>Pseudomonadati</taxon>
        <taxon>Pseudomonadota</taxon>
        <taxon>Alphaproteobacteria</taxon>
        <taxon>Hyphomicrobiales</taxon>
        <taxon>Methylobacteriaceae</taxon>
        <taxon>Microvirga</taxon>
    </lineage>
</organism>
<dbReference type="GO" id="GO:0004129">
    <property type="term" value="F:cytochrome-c oxidase activity"/>
    <property type="evidence" value="ECO:0007669"/>
    <property type="project" value="InterPro"/>
</dbReference>
<sequence length="240" mass="27111">MAEQAFSPIETTPADPSGLRSVAADFSSDRTAFRNVSWGKAMMWIFLLSDTFVFSSFLIAYMTARMSTTVPWPNASEVFALTIGGVTLPLILIAIMTFVLISSSGTMAMAVNFAYRRDRRKTAALMLLTALLGATFVGMQAFEWTKLIHEGVRPWGNPWGAAQFGSTFFMITGFHGTHVTFGVIFLLIVARKVWRGDFDQERRGFFTSRKGSYEAVEIMGLYWHFVDLVWVFIFAFFYLW</sequence>
<keyword evidence="18" id="KW-1185">Reference proteome</keyword>
<dbReference type="GO" id="GO:0005886">
    <property type="term" value="C:plasma membrane"/>
    <property type="evidence" value="ECO:0007669"/>
    <property type="project" value="UniProtKB-SubCell"/>
</dbReference>
<comment type="subcellular location">
    <subcellularLocation>
        <location evidence="1 14">Cell membrane</location>
        <topology evidence="1 14">Multi-pass membrane protein</topology>
    </subcellularLocation>
</comment>
<evidence type="ECO:0000313" key="18">
    <source>
        <dbReference type="Proteomes" id="UP000436483"/>
    </source>
</evidence>
<accession>A0A7X3MW05</accession>
<comment type="subunit">
    <text evidence="3">Heterooctamer of two A chains, two B chains, two C chains and two D chains.</text>
</comment>
<dbReference type="InterPro" id="IPR035973">
    <property type="entry name" value="Cyt_c_oxidase_su3-like_sf"/>
</dbReference>
<dbReference type="EMBL" id="WURB01000030">
    <property type="protein sequence ID" value="MXQ14288.1"/>
    <property type="molecule type" value="Genomic_DNA"/>
</dbReference>
<reference evidence="17 18" key="2">
    <citation type="submission" date="2020-01" db="EMBL/GenBank/DDBJ databases">
        <title>Microvirga sp. nov., an arsenate reduction bacterium isolated from Tibet hotspring sediments.</title>
        <authorList>
            <person name="Xian W.-D."/>
            <person name="Li W.-J."/>
        </authorList>
    </citation>
    <scope>NUCLEOTIDE SEQUENCE [LARGE SCALE GENOMIC DNA]</scope>
    <source>
        <strain evidence="17 18">KCTC 23863</strain>
    </source>
</reference>
<comment type="caution">
    <text evidence="17">The sequence shown here is derived from an EMBL/GenBank/DDBJ whole genome shotgun (WGS) entry which is preliminary data.</text>
</comment>
<feature type="transmembrane region" description="Helical" evidence="15">
    <location>
        <begin position="215"/>
        <end position="239"/>
    </location>
</feature>
<evidence type="ECO:0000256" key="12">
    <source>
        <dbReference type="ARBA" id="ARBA00032189"/>
    </source>
</evidence>
<feature type="transmembrane region" description="Helical" evidence="15">
    <location>
        <begin position="122"/>
        <end position="142"/>
    </location>
</feature>
<evidence type="ECO:0000256" key="14">
    <source>
        <dbReference type="RuleBase" id="RU003376"/>
    </source>
</evidence>
<feature type="domain" description="Heme-copper oxidase subunit III family profile" evidence="16">
    <location>
        <begin position="43"/>
        <end position="240"/>
    </location>
</feature>
<dbReference type="InterPro" id="IPR000298">
    <property type="entry name" value="Cyt_c_oxidase-like_su3"/>
</dbReference>
<keyword evidence="5" id="KW-1003">Cell membrane</keyword>
<evidence type="ECO:0000313" key="17">
    <source>
        <dbReference type="EMBL" id="MXQ14288.1"/>
    </source>
</evidence>
<evidence type="ECO:0000256" key="13">
    <source>
        <dbReference type="ARBA" id="ARBA00032717"/>
    </source>
</evidence>
<evidence type="ECO:0000256" key="9">
    <source>
        <dbReference type="ARBA" id="ARBA00025694"/>
    </source>
</evidence>
<protein>
    <recommendedName>
        <fullName evidence="4">Cytochrome bo(3) ubiquinol oxidase subunit 3</fullName>
    </recommendedName>
    <alternativeName>
        <fullName evidence="12">Cytochrome o ubiquinol oxidase subunit 3</fullName>
    </alternativeName>
    <alternativeName>
        <fullName evidence="10">Oxidase bo(3) subunit 3</fullName>
    </alternativeName>
    <alternativeName>
        <fullName evidence="13">Ubiquinol oxidase polypeptide III</fullName>
    </alternativeName>
    <alternativeName>
        <fullName evidence="11">Ubiquinol oxidase subunit 3</fullName>
    </alternativeName>
</protein>
<dbReference type="OrthoDB" id="9810850at2"/>
<dbReference type="RefSeq" id="WP_160888017.1">
    <property type="nucleotide sequence ID" value="NZ_WURB01000030.1"/>
</dbReference>
<feature type="transmembrane region" description="Helical" evidence="15">
    <location>
        <begin position="162"/>
        <end position="194"/>
    </location>
</feature>
<gene>
    <name evidence="17" type="ORF">GR328_23105</name>
</gene>
<keyword evidence="8 15" id="KW-0472">Membrane</keyword>
<evidence type="ECO:0000256" key="8">
    <source>
        <dbReference type="ARBA" id="ARBA00023136"/>
    </source>
</evidence>
<keyword evidence="6 14" id="KW-0812">Transmembrane</keyword>
<dbReference type="PANTHER" id="PTHR11403:SF2">
    <property type="entry name" value="CYTOCHROME BO(3) UBIQUINOL OXIDASE SUBUNIT 3"/>
    <property type="match status" value="1"/>
</dbReference>
<feature type="transmembrane region" description="Helical" evidence="15">
    <location>
        <begin position="78"/>
        <end position="101"/>
    </location>
</feature>
<dbReference type="FunFam" id="1.20.120.80:FF:000001">
    <property type="entry name" value="Cytochrome (Ubi)quinol oxidase subunit III"/>
    <property type="match status" value="1"/>
</dbReference>
<dbReference type="PANTHER" id="PTHR11403">
    <property type="entry name" value="CYTOCHROME C OXIDASE SUBUNIT III"/>
    <property type="match status" value="1"/>
</dbReference>
<dbReference type="InterPro" id="IPR013833">
    <property type="entry name" value="Cyt_c_oxidase_su3_a-hlx"/>
</dbReference>
<evidence type="ECO:0000256" key="11">
    <source>
        <dbReference type="ARBA" id="ARBA00031884"/>
    </source>
</evidence>
<evidence type="ECO:0000256" key="10">
    <source>
        <dbReference type="ARBA" id="ARBA00030072"/>
    </source>
</evidence>
<dbReference type="AlphaFoldDB" id="A0A7X3MW05"/>
<keyword evidence="7 15" id="KW-1133">Transmembrane helix</keyword>
<evidence type="ECO:0000256" key="2">
    <source>
        <dbReference type="ARBA" id="ARBA00010581"/>
    </source>
</evidence>
<dbReference type="Pfam" id="PF00510">
    <property type="entry name" value="COX3"/>
    <property type="match status" value="1"/>
</dbReference>
<dbReference type="InterPro" id="IPR024791">
    <property type="entry name" value="Cyt_c/ubiquinol_Oxase_su3"/>
</dbReference>
<evidence type="ECO:0000256" key="15">
    <source>
        <dbReference type="SAM" id="Phobius"/>
    </source>
</evidence>
<comment type="similarity">
    <text evidence="2 14">Belongs to the cytochrome c oxidase subunit 3 family.</text>
</comment>
<dbReference type="Proteomes" id="UP000436483">
    <property type="component" value="Unassembled WGS sequence"/>
</dbReference>
<evidence type="ECO:0000256" key="5">
    <source>
        <dbReference type="ARBA" id="ARBA00022475"/>
    </source>
</evidence>
<dbReference type="GO" id="GO:0019646">
    <property type="term" value="P:aerobic electron transport chain"/>
    <property type="evidence" value="ECO:0007669"/>
    <property type="project" value="InterPro"/>
</dbReference>
<name>A0A7X3MW05_9HYPH</name>
<dbReference type="SUPFAM" id="SSF81452">
    <property type="entry name" value="Cytochrome c oxidase subunit III-like"/>
    <property type="match status" value="1"/>
</dbReference>
<dbReference type="PROSITE" id="PS50253">
    <property type="entry name" value="COX3"/>
    <property type="match status" value="1"/>
</dbReference>